<dbReference type="AlphaFoldDB" id="A0A3S0HFR4"/>
<reference evidence="1 2" key="1">
    <citation type="submission" date="2018-12" db="EMBL/GenBank/DDBJ databases">
        <authorList>
            <person name="Kartti S."/>
            <person name="Manni A."/>
            <person name="Chemao El Fihri M.W."/>
            <person name="Laamarti M."/>
            <person name="Temsamani L."/>
            <person name="El Jamali J.E."/>
            <person name="Ouadghiri M."/>
            <person name="Ibrahimi A."/>
            <person name="Filati-Maltouf A."/>
        </authorList>
    </citation>
    <scope>NUCLEOTIDE SEQUENCE [LARGE SCALE GENOMIC DNA]</scope>
    <source>
        <strain evidence="1 2">MDMC339</strain>
    </source>
</reference>
<organism evidence="1 2">
    <name type="scientific">Stenotrophomonas maltophilia</name>
    <name type="common">Pseudomonas maltophilia</name>
    <name type="synonym">Xanthomonas maltophilia</name>
    <dbReference type="NCBI Taxonomy" id="40324"/>
    <lineage>
        <taxon>Bacteria</taxon>
        <taxon>Pseudomonadati</taxon>
        <taxon>Pseudomonadota</taxon>
        <taxon>Gammaproteobacteria</taxon>
        <taxon>Lysobacterales</taxon>
        <taxon>Lysobacteraceae</taxon>
        <taxon>Stenotrophomonas</taxon>
        <taxon>Stenotrophomonas maltophilia group</taxon>
    </lineage>
</organism>
<evidence type="ECO:0000313" key="1">
    <source>
        <dbReference type="EMBL" id="RTQ87833.1"/>
    </source>
</evidence>
<dbReference type="RefSeq" id="WP_126929597.1">
    <property type="nucleotide sequence ID" value="NZ_RXLZ01000041.1"/>
</dbReference>
<name>A0A3S0HFR4_STEMA</name>
<accession>A0A3S0HFR4</accession>
<evidence type="ECO:0000313" key="2">
    <source>
        <dbReference type="Proteomes" id="UP000271705"/>
    </source>
</evidence>
<proteinExistence type="predicted"/>
<sequence>MPNPHAPVEDFTTEIEDSRHLFAWCLMRYGQVPEPLAVEQARQRYPDQTAGHEYEHALLFHDEPWHWAMLHMKGEGYWQQHPELAQPSLEYDTESDALCLTRGESVPLLDEDEYLGALAHARHMHAWTLMQQAGIAEEQAQRQALEHYAYFPPHHRWRMRVHDARAAWVDVMSVLHIDDYWSKPELQMPSPDYWHASRVFAAANGIRLPDGPGNA</sequence>
<gene>
    <name evidence="1" type="ORF">EKL94_14405</name>
</gene>
<comment type="caution">
    <text evidence="1">The sequence shown here is derived from an EMBL/GenBank/DDBJ whole genome shotgun (WGS) entry which is preliminary data.</text>
</comment>
<dbReference type="EMBL" id="RXLZ01000041">
    <property type="protein sequence ID" value="RTQ87833.1"/>
    <property type="molecule type" value="Genomic_DNA"/>
</dbReference>
<protein>
    <submittedName>
        <fullName evidence="1">Uncharacterized protein</fullName>
    </submittedName>
</protein>
<dbReference type="Proteomes" id="UP000271705">
    <property type="component" value="Unassembled WGS sequence"/>
</dbReference>